<reference evidence="1" key="2">
    <citation type="journal article" date="2015" name="Fish Shellfish Immunol.">
        <title>Early steps in the European eel (Anguilla anguilla)-Vibrio vulnificus interaction in the gills: Role of the RtxA13 toxin.</title>
        <authorList>
            <person name="Callol A."/>
            <person name="Pajuelo D."/>
            <person name="Ebbesson L."/>
            <person name="Teles M."/>
            <person name="MacKenzie S."/>
            <person name="Amaro C."/>
        </authorList>
    </citation>
    <scope>NUCLEOTIDE SEQUENCE</scope>
</reference>
<name>A0A0E9UWN9_ANGAN</name>
<reference evidence="1" key="1">
    <citation type="submission" date="2014-11" db="EMBL/GenBank/DDBJ databases">
        <authorList>
            <person name="Amaro Gonzalez C."/>
        </authorList>
    </citation>
    <scope>NUCLEOTIDE SEQUENCE</scope>
</reference>
<protein>
    <submittedName>
        <fullName evidence="1">Uncharacterized protein</fullName>
    </submittedName>
</protein>
<sequence>MYFFRFFSITEGSNCDTHKNTRIGTHQTPLWSHLSQTSGLLLDQKTHKSGLALQQY</sequence>
<dbReference type="AlphaFoldDB" id="A0A0E9UWN9"/>
<organism evidence="1">
    <name type="scientific">Anguilla anguilla</name>
    <name type="common">European freshwater eel</name>
    <name type="synonym">Muraena anguilla</name>
    <dbReference type="NCBI Taxonomy" id="7936"/>
    <lineage>
        <taxon>Eukaryota</taxon>
        <taxon>Metazoa</taxon>
        <taxon>Chordata</taxon>
        <taxon>Craniata</taxon>
        <taxon>Vertebrata</taxon>
        <taxon>Euteleostomi</taxon>
        <taxon>Actinopterygii</taxon>
        <taxon>Neopterygii</taxon>
        <taxon>Teleostei</taxon>
        <taxon>Anguilliformes</taxon>
        <taxon>Anguillidae</taxon>
        <taxon>Anguilla</taxon>
    </lineage>
</organism>
<accession>A0A0E9UWN9</accession>
<dbReference type="EMBL" id="GBXM01038308">
    <property type="protein sequence ID" value="JAH70269.1"/>
    <property type="molecule type" value="Transcribed_RNA"/>
</dbReference>
<proteinExistence type="predicted"/>
<evidence type="ECO:0000313" key="1">
    <source>
        <dbReference type="EMBL" id="JAH70269.1"/>
    </source>
</evidence>